<dbReference type="Proteomes" id="UP000288079">
    <property type="component" value="Unassembled WGS sequence"/>
</dbReference>
<evidence type="ECO:0000313" key="2">
    <source>
        <dbReference type="EMBL" id="GCB34811.1"/>
    </source>
</evidence>
<feature type="region of interest" description="Disordered" evidence="1">
    <location>
        <begin position="1"/>
        <end position="32"/>
    </location>
</feature>
<name>A0A401LTQ1_9BACE</name>
<comment type="caution">
    <text evidence="2">The sequence shown here is derived from an EMBL/GenBank/DDBJ whole genome shotgun (WGS) entry which is preliminary data.</text>
</comment>
<proteinExistence type="predicted"/>
<gene>
    <name evidence="2" type="ORF">KGMB02408_17560</name>
</gene>
<evidence type="ECO:0000313" key="3">
    <source>
        <dbReference type="Proteomes" id="UP000288079"/>
    </source>
</evidence>
<organism evidence="2 3">
    <name type="scientific">Bacteroides faecalis</name>
    <dbReference type="NCBI Taxonomy" id="2447885"/>
    <lineage>
        <taxon>Bacteria</taxon>
        <taxon>Pseudomonadati</taxon>
        <taxon>Bacteroidota</taxon>
        <taxon>Bacteroidia</taxon>
        <taxon>Bacteroidales</taxon>
        <taxon>Bacteroidaceae</taxon>
        <taxon>Bacteroides</taxon>
    </lineage>
</organism>
<reference evidence="2 3" key="1">
    <citation type="submission" date="2018-10" db="EMBL/GenBank/DDBJ databases">
        <title>Draft Genome Sequence of Bacteroides sp. KCTC 15687.</title>
        <authorList>
            <person name="Yu S.Y."/>
            <person name="Kim J.S."/>
            <person name="Oh B.S."/>
            <person name="Park S.H."/>
            <person name="Kang S.W."/>
            <person name="Park J.E."/>
            <person name="Choi S.H."/>
            <person name="Han K.I."/>
            <person name="Lee K.C."/>
            <person name="Eom M.K."/>
            <person name="Suh M.K."/>
            <person name="Lee D.H."/>
            <person name="Yoon H."/>
            <person name="Kim B."/>
            <person name="Yang S.J."/>
            <person name="Lee J.S."/>
            <person name="Lee J.H."/>
        </authorList>
    </citation>
    <scope>NUCLEOTIDE SEQUENCE [LARGE SCALE GENOMIC DNA]</scope>
    <source>
        <strain evidence="2 3">KCTC 15687</strain>
    </source>
</reference>
<accession>A0A401LTQ1</accession>
<protein>
    <submittedName>
        <fullName evidence="2">Uncharacterized protein</fullName>
    </submittedName>
</protein>
<keyword evidence="3" id="KW-1185">Reference proteome</keyword>
<evidence type="ECO:0000256" key="1">
    <source>
        <dbReference type="SAM" id="MobiDB-lite"/>
    </source>
</evidence>
<sequence>MEEQMELFPLNYAEPGNTNQLLSVPGDEPLAGERNTDGCSFCLPAAGNRNSGSGSSGGANG</sequence>
<dbReference type="EMBL" id="BHWB01000004">
    <property type="protein sequence ID" value="GCB34811.1"/>
    <property type="molecule type" value="Genomic_DNA"/>
</dbReference>
<dbReference type="AlphaFoldDB" id="A0A401LTQ1"/>